<dbReference type="HOGENOM" id="CLU_081427_0_0_1"/>
<dbReference type="SUPFAM" id="SSF48452">
    <property type="entry name" value="TPR-like"/>
    <property type="match status" value="1"/>
</dbReference>
<evidence type="ECO:0000313" key="1">
    <source>
        <dbReference type="EMBL" id="ABO95345.1"/>
    </source>
</evidence>
<keyword evidence="2" id="KW-1185">Reference proteome</keyword>
<name>A4RV00_OSTLU</name>
<dbReference type="PANTHER" id="PTHR47908">
    <property type="match status" value="1"/>
</dbReference>
<evidence type="ECO:0000313" key="2">
    <source>
        <dbReference type="Proteomes" id="UP000001568"/>
    </source>
</evidence>
<dbReference type="RefSeq" id="XP_001417052.1">
    <property type="nucleotide sequence ID" value="XM_001417015.1"/>
</dbReference>
<dbReference type="Gene3D" id="1.25.40.10">
    <property type="entry name" value="Tetratricopeptide repeat domain"/>
    <property type="match status" value="1"/>
</dbReference>
<dbReference type="AlphaFoldDB" id="A4RV00"/>
<sequence length="202" mass="22650">VATCARAERANASVASEKIKRGAREFIRGDVRGAIDAFDDAIASDERFSAYMWQRGLALYYAGAYEEAAKQFRLDVAQNPNDTEESVWCFASEAMDPEKGIAYARENMLITGRDSRPVMSSVFALFAEGSEEAATRLREAGRSNASDEFYSALYLGLFYEINGDEERARREIERANRTAYARLSGDYMTDVARVHAKTRSWS</sequence>
<dbReference type="Proteomes" id="UP000001568">
    <property type="component" value="Chromosome 3"/>
</dbReference>
<dbReference type="GeneID" id="5000882"/>
<dbReference type="EMBL" id="CP000583">
    <property type="protein sequence ID" value="ABO95345.1"/>
    <property type="molecule type" value="Genomic_DNA"/>
</dbReference>
<gene>
    <name evidence="1" type="ORF">OSTLU_86822</name>
</gene>
<accession>A4RV00</accession>
<reference evidence="1 2" key="1">
    <citation type="journal article" date="2007" name="Proc. Natl. Acad. Sci. U.S.A.">
        <title>The tiny eukaryote Ostreococcus provides genomic insights into the paradox of plankton speciation.</title>
        <authorList>
            <person name="Palenik B."/>
            <person name="Grimwood J."/>
            <person name="Aerts A."/>
            <person name="Rouze P."/>
            <person name="Salamov A."/>
            <person name="Putnam N."/>
            <person name="Dupont C."/>
            <person name="Jorgensen R."/>
            <person name="Derelle E."/>
            <person name="Rombauts S."/>
            <person name="Zhou K."/>
            <person name="Otillar R."/>
            <person name="Merchant S.S."/>
            <person name="Podell S."/>
            <person name="Gaasterland T."/>
            <person name="Napoli C."/>
            <person name="Gendler K."/>
            <person name="Manuell A."/>
            <person name="Tai V."/>
            <person name="Vallon O."/>
            <person name="Piganeau G."/>
            <person name="Jancek S."/>
            <person name="Heijde M."/>
            <person name="Jabbari K."/>
            <person name="Bowler C."/>
            <person name="Lohr M."/>
            <person name="Robbens S."/>
            <person name="Werner G."/>
            <person name="Dubchak I."/>
            <person name="Pazour G.J."/>
            <person name="Ren Q."/>
            <person name="Paulsen I."/>
            <person name="Delwiche C."/>
            <person name="Schmutz J."/>
            <person name="Rokhsar D."/>
            <person name="Van de Peer Y."/>
            <person name="Moreau H."/>
            <person name="Grigoriev I.V."/>
        </authorList>
    </citation>
    <scope>NUCLEOTIDE SEQUENCE [LARGE SCALE GENOMIC DNA]</scope>
    <source>
        <strain evidence="1 2">CCE9901</strain>
    </source>
</reference>
<dbReference type="Gramene" id="ABO95345">
    <property type="protein sequence ID" value="ABO95345"/>
    <property type="gene ID" value="OSTLU_86822"/>
</dbReference>
<dbReference type="GO" id="GO:0009507">
    <property type="term" value="C:chloroplast"/>
    <property type="evidence" value="ECO:0007669"/>
    <property type="project" value="TreeGrafter"/>
</dbReference>
<dbReference type="InterPro" id="IPR011990">
    <property type="entry name" value="TPR-like_helical_dom_sf"/>
</dbReference>
<dbReference type="PANTHER" id="PTHR47908:SF2">
    <property type="entry name" value="TETRATRICOPEPTIDE REPEAT (TPR)-LIKE SUPERFAMILY PROTEIN"/>
    <property type="match status" value="1"/>
</dbReference>
<dbReference type="OMA" id="WTFLCEA"/>
<organism evidence="1 2">
    <name type="scientific">Ostreococcus lucimarinus (strain CCE9901)</name>
    <dbReference type="NCBI Taxonomy" id="436017"/>
    <lineage>
        <taxon>Eukaryota</taxon>
        <taxon>Viridiplantae</taxon>
        <taxon>Chlorophyta</taxon>
        <taxon>Mamiellophyceae</taxon>
        <taxon>Mamiellales</taxon>
        <taxon>Bathycoccaceae</taxon>
        <taxon>Ostreococcus</taxon>
    </lineage>
</organism>
<dbReference type="KEGG" id="olu:OSTLU_86822"/>
<dbReference type="eggNOG" id="ENOG502QR10">
    <property type="taxonomic scope" value="Eukaryota"/>
</dbReference>
<dbReference type="OrthoDB" id="2017782at2759"/>
<feature type="non-terminal residue" evidence="1">
    <location>
        <position position="1"/>
    </location>
</feature>
<proteinExistence type="predicted"/>
<protein>
    <submittedName>
        <fullName evidence="1">Uncharacterized protein</fullName>
    </submittedName>
</protein>